<dbReference type="RefSeq" id="WP_093343393.1">
    <property type="nucleotide sequence ID" value="NZ_FOUY01000014.1"/>
</dbReference>
<dbReference type="EMBL" id="FOUY01000014">
    <property type="protein sequence ID" value="SFN44659.1"/>
    <property type="molecule type" value="Genomic_DNA"/>
</dbReference>
<keyword evidence="2" id="KW-1003">Cell membrane</keyword>
<evidence type="ECO:0000313" key="9">
    <source>
        <dbReference type="Proteomes" id="UP000199614"/>
    </source>
</evidence>
<evidence type="ECO:0000259" key="7">
    <source>
        <dbReference type="Pfam" id="PF00482"/>
    </source>
</evidence>
<dbReference type="STRING" id="260086.SAMN05216207_101484"/>
<evidence type="ECO:0000256" key="6">
    <source>
        <dbReference type="SAM" id="Phobius"/>
    </source>
</evidence>
<evidence type="ECO:0000256" key="4">
    <source>
        <dbReference type="ARBA" id="ARBA00022989"/>
    </source>
</evidence>
<feature type="domain" description="Type II secretion system protein GspF" evidence="7">
    <location>
        <begin position="101"/>
        <end position="220"/>
    </location>
</feature>
<dbReference type="PANTHER" id="PTHR35007:SF3">
    <property type="entry name" value="POSSIBLE CONSERVED ALANINE RICH MEMBRANE PROTEIN"/>
    <property type="match status" value="1"/>
</dbReference>
<protein>
    <submittedName>
        <fullName evidence="8">Type II secretion system (T2SS), protein F</fullName>
    </submittedName>
</protein>
<evidence type="ECO:0000256" key="3">
    <source>
        <dbReference type="ARBA" id="ARBA00022692"/>
    </source>
</evidence>
<dbReference type="Pfam" id="PF00482">
    <property type="entry name" value="T2SSF"/>
    <property type="match status" value="1"/>
</dbReference>
<feature type="transmembrane region" description="Helical" evidence="6">
    <location>
        <begin position="213"/>
        <end position="235"/>
    </location>
</feature>
<dbReference type="Proteomes" id="UP000199614">
    <property type="component" value="Unassembled WGS sequence"/>
</dbReference>
<accession>A0A1I4Z3V0</accession>
<dbReference type="OrthoDB" id="3267562at2"/>
<evidence type="ECO:0000313" key="8">
    <source>
        <dbReference type="EMBL" id="SFN44659.1"/>
    </source>
</evidence>
<proteinExistence type="predicted"/>
<name>A0A1I4Z3V0_PSUAM</name>
<dbReference type="PANTHER" id="PTHR35007">
    <property type="entry name" value="INTEGRAL MEMBRANE PROTEIN-RELATED"/>
    <property type="match status" value="1"/>
</dbReference>
<gene>
    <name evidence="8" type="ORF">SAMN05216207_101484</name>
</gene>
<sequence length="237" mass="23232">MSATALGLAAAALLVGATCPAPGRLRALRARERCATATGPPRTAVLALLVPAGAALGWTVGGSTGAVVGGMAGTGALVLARRLPGIRADRAEDADLAAVWDLLATCLAAGLTVPDALDAAGHRLPGPAGATLRTVSGLLALGASAEDAWAAAAGTPGLAGFARAAGRSARTGSALGRAASAEAARLRAGLTDRAEERAQRAAVRITAPLGLCFLPAFLVLGIVPVVIGLAGEAFARW</sequence>
<keyword evidence="9" id="KW-1185">Reference proteome</keyword>
<evidence type="ECO:0000256" key="2">
    <source>
        <dbReference type="ARBA" id="ARBA00022475"/>
    </source>
</evidence>
<keyword evidence="4 6" id="KW-1133">Transmembrane helix</keyword>
<evidence type="ECO:0000256" key="5">
    <source>
        <dbReference type="ARBA" id="ARBA00023136"/>
    </source>
</evidence>
<keyword evidence="5 6" id="KW-0472">Membrane</keyword>
<dbReference type="InterPro" id="IPR018076">
    <property type="entry name" value="T2SS_GspF_dom"/>
</dbReference>
<organism evidence="8 9">
    <name type="scientific">Pseudonocardia ammonioxydans</name>
    <dbReference type="NCBI Taxonomy" id="260086"/>
    <lineage>
        <taxon>Bacteria</taxon>
        <taxon>Bacillati</taxon>
        <taxon>Actinomycetota</taxon>
        <taxon>Actinomycetes</taxon>
        <taxon>Pseudonocardiales</taxon>
        <taxon>Pseudonocardiaceae</taxon>
        <taxon>Pseudonocardia</taxon>
    </lineage>
</organism>
<evidence type="ECO:0000256" key="1">
    <source>
        <dbReference type="ARBA" id="ARBA00004651"/>
    </source>
</evidence>
<dbReference type="GO" id="GO:0005886">
    <property type="term" value="C:plasma membrane"/>
    <property type="evidence" value="ECO:0007669"/>
    <property type="project" value="UniProtKB-SubCell"/>
</dbReference>
<dbReference type="AlphaFoldDB" id="A0A1I4Z3V0"/>
<comment type="subcellular location">
    <subcellularLocation>
        <location evidence="1">Cell membrane</location>
        <topology evidence="1">Multi-pass membrane protein</topology>
    </subcellularLocation>
</comment>
<keyword evidence="3 6" id="KW-0812">Transmembrane</keyword>
<reference evidence="8 9" key="1">
    <citation type="submission" date="2016-10" db="EMBL/GenBank/DDBJ databases">
        <authorList>
            <person name="de Groot N.N."/>
        </authorList>
    </citation>
    <scope>NUCLEOTIDE SEQUENCE [LARGE SCALE GENOMIC DNA]</scope>
    <source>
        <strain evidence="8 9">CGMCC 4.1877</strain>
    </source>
</reference>